<dbReference type="HOGENOM" id="CLU_016740_0_0_1"/>
<keyword evidence="4" id="KW-1185">Reference proteome</keyword>
<dbReference type="RefSeq" id="XP_002552764.1">
    <property type="nucleotide sequence ID" value="XM_002552718.1"/>
</dbReference>
<feature type="coiled-coil region" evidence="1">
    <location>
        <begin position="673"/>
        <end position="700"/>
    </location>
</feature>
<dbReference type="FunCoup" id="C5DFY4">
    <property type="interactions" value="1508"/>
</dbReference>
<name>C5DFY4_LACTC</name>
<dbReference type="STRING" id="559295.C5DFY4"/>
<dbReference type="Proteomes" id="UP000002036">
    <property type="component" value="Chromosome D"/>
</dbReference>
<evidence type="ECO:0000313" key="4">
    <source>
        <dbReference type="Proteomes" id="UP000002036"/>
    </source>
</evidence>
<feature type="coiled-coil region" evidence="1">
    <location>
        <begin position="401"/>
        <end position="435"/>
    </location>
</feature>
<dbReference type="KEGG" id="lth:KLTH0D00924g"/>
<organism evidence="3 4">
    <name type="scientific">Lachancea thermotolerans (strain ATCC 56472 / CBS 6340 / NRRL Y-8284)</name>
    <name type="common">Yeast</name>
    <name type="synonym">Kluyveromyces thermotolerans</name>
    <dbReference type="NCBI Taxonomy" id="559295"/>
    <lineage>
        <taxon>Eukaryota</taxon>
        <taxon>Fungi</taxon>
        <taxon>Dikarya</taxon>
        <taxon>Ascomycota</taxon>
        <taxon>Saccharomycotina</taxon>
        <taxon>Saccharomycetes</taxon>
        <taxon>Saccharomycetales</taxon>
        <taxon>Saccharomycetaceae</taxon>
        <taxon>Lachancea</taxon>
    </lineage>
</organism>
<evidence type="ECO:0000256" key="2">
    <source>
        <dbReference type="SAM" id="MobiDB-lite"/>
    </source>
</evidence>
<dbReference type="AlphaFoldDB" id="C5DFY4"/>
<feature type="region of interest" description="Disordered" evidence="2">
    <location>
        <begin position="61"/>
        <end position="120"/>
    </location>
</feature>
<feature type="compositionally biased region" description="Polar residues" evidence="2">
    <location>
        <begin position="91"/>
        <end position="109"/>
    </location>
</feature>
<feature type="compositionally biased region" description="Polar residues" evidence="2">
    <location>
        <begin position="7"/>
        <end position="32"/>
    </location>
</feature>
<feature type="compositionally biased region" description="Polar residues" evidence="2">
    <location>
        <begin position="62"/>
        <end position="72"/>
    </location>
</feature>
<dbReference type="GeneID" id="8294984"/>
<dbReference type="eggNOG" id="ENOG502R9Z8">
    <property type="taxonomic scope" value="Eukaryota"/>
</dbReference>
<protein>
    <submittedName>
        <fullName evidence="3">KLTH0D00924p</fullName>
    </submittedName>
</protein>
<dbReference type="InParanoid" id="C5DFY4"/>
<proteinExistence type="predicted"/>
<gene>
    <name evidence="3" type="ordered locus">KLTH0D00924g</name>
</gene>
<feature type="coiled-coil region" evidence="1">
    <location>
        <begin position="178"/>
        <end position="205"/>
    </location>
</feature>
<feature type="coiled-coil region" evidence="1">
    <location>
        <begin position="460"/>
        <end position="568"/>
    </location>
</feature>
<dbReference type="OMA" id="RKYNTER"/>
<evidence type="ECO:0000256" key="1">
    <source>
        <dbReference type="SAM" id="Coils"/>
    </source>
</evidence>
<keyword evidence="1" id="KW-0175">Coiled coil</keyword>
<dbReference type="EMBL" id="CU928168">
    <property type="protein sequence ID" value="CAR22326.1"/>
    <property type="molecule type" value="Genomic_DNA"/>
</dbReference>
<reference evidence="3 4" key="1">
    <citation type="journal article" date="2009" name="Genome Res.">
        <title>Comparative genomics of protoploid Saccharomycetaceae.</title>
        <authorList>
            <consortium name="The Genolevures Consortium"/>
            <person name="Souciet J.-L."/>
            <person name="Dujon B."/>
            <person name="Gaillardin C."/>
            <person name="Johnston M."/>
            <person name="Baret P.V."/>
            <person name="Cliften P."/>
            <person name="Sherman D.J."/>
            <person name="Weissenbach J."/>
            <person name="Westhof E."/>
            <person name="Wincker P."/>
            <person name="Jubin C."/>
            <person name="Poulain J."/>
            <person name="Barbe V."/>
            <person name="Segurens B."/>
            <person name="Artiguenave F."/>
            <person name="Anthouard V."/>
            <person name="Vacherie B."/>
            <person name="Val M.-E."/>
            <person name="Fulton R.S."/>
            <person name="Minx P."/>
            <person name="Wilson R."/>
            <person name="Durrens P."/>
            <person name="Jean G."/>
            <person name="Marck C."/>
            <person name="Martin T."/>
            <person name="Nikolski M."/>
            <person name="Rolland T."/>
            <person name="Seret M.-L."/>
            <person name="Casaregola S."/>
            <person name="Despons L."/>
            <person name="Fairhead C."/>
            <person name="Fischer G."/>
            <person name="Lafontaine I."/>
            <person name="Leh V."/>
            <person name="Lemaire M."/>
            <person name="de Montigny J."/>
            <person name="Neuveglise C."/>
            <person name="Thierry A."/>
            <person name="Blanc-Lenfle I."/>
            <person name="Bleykasten C."/>
            <person name="Diffels J."/>
            <person name="Fritsch E."/>
            <person name="Frangeul L."/>
            <person name="Goeffon A."/>
            <person name="Jauniaux N."/>
            <person name="Kachouri-Lafond R."/>
            <person name="Payen C."/>
            <person name="Potier S."/>
            <person name="Pribylova L."/>
            <person name="Ozanne C."/>
            <person name="Richard G.-F."/>
            <person name="Sacerdot C."/>
            <person name="Straub M.-L."/>
            <person name="Talla E."/>
        </authorList>
    </citation>
    <scope>NUCLEOTIDE SEQUENCE [LARGE SCALE GENOMIC DNA]</scope>
    <source>
        <strain evidence="4">ATCC 56472 / CBS 6340 / NRRL Y-8284</strain>
    </source>
</reference>
<dbReference type="OrthoDB" id="4052563at2759"/>
<evidence type="ECO:0000313" key="3">
    <source>
        <dbReference type="EMBL" id="CAR22326.1"/>
    </source>
</evidence>
<feature type="region of interest" description="Disordered" evidence="2">
    <location>
        <begin position="1"/>
        <end position="48"/>
    </location>
</feature>
<accession>C5DFY4</accession>
<feature type="compositionally biased region" description="Low complexity" evidence="2">
    <location>
        <begin position="110"/>
        <end position="120"/>
    </location>
</feature>
<sequence>MVPLRGNSVQDSSGCLSANNTRSSDEGSTGTMSEADELDIPQFNNSMTPWRKRDVAKESIYHQGSSSVSPTVGASAENGDGFSEGPLNLASPVNSRPHTRSSLFSDGYTSSVPTMSASSSNEVEQLQRQLTACKLRLRALAEVIKELNYDRESHHFDEFPNLPCSAKLVDTLPSCDKCAKLSKDLAELRQNLEAKDKELLSAKNDYSTVLDDVNSYLEHSDVIASNIDDILQVLSEKLDISDEEKEVLCKARGISNNFIDVKINALGSTVRKFLDTLSTAQIPEQFDKSLITVADNSQGNISQMDTRLESAIESMHEEYHNFLRSLQDRMDQSGETEKLLGDKLMKQQLLLEKLTELFHGRSISGVTAGVLSMDIHASDRAKSPDTQGSSSQTFPAPNVEIEEYKNRLEIQKNRVKELEEEIVAIEQRREKLDRGSAETGGVTEVEGRYKEKELEWMNKIEDLMSQVSKSRTESQRLENVIAELQNELSAAQEESEKTIMDLEKTLKRAVRNSGLYMGENREMQQHIKEIESELNSTIRHNSQLEESINEVTKDRSELENELLKLRSHLILHLNKIFDVFDKILQRHSIDQAKKKLKNLDVLSSKNHHKAVHAKLESLYVFIESAINSIVEEHAKLLLKEKKRSSHINVKDTEEGYGSQLHIELLERRWVAERERRKLDADAAEYRISQLEDENRALRLKIRERFGHSQ</sequence>